<dbReference type="InterPro" id="IPR015141">
    <property type="entry name" value="PLipase_A2_prok/fun"/>
</dbReference>
<dbReference type="PANTHER" id="PTHR40787:SF3">
    <property type="entry name" value="PROTEIN TRANSPORT PROTEIN SEC39"/>
    <property type="match status" value="1"/>
</dbReference>
<reference evidence="3" key="1">
    <citation type="submission" date="2016-02" db="EMBL/GenBank/DDBJ databases">
        <title>Draft genome sequence of Microdochium bolleyi, a fungal endophyte of beachgrass.</title>
        <authorList>
            <consortium name="DOE Joint Genome Institute"/>
            <person name="David A.S."/>
            <person name="May G."/>
            <person name="Haridas S."/>
            <person name="Lim J."/>
            <person name="Wang M."/>
            <person name="Labutti K."/>
            <person name="Lipzen A."/>
            <person name="Barry K."/>
            <person name="Grigoriev I.V."/>
        </authorList>
    </citation>
    <scope>NUCLEOTIDE SEQUENCE [LARGE SCALE GENOMIC DNA]</scope>
    <source>
        <strain evidence="3">J235TASD1</strain>
    </source>
</reference>
<dbReference type="PANTHER" id="PTHR40787">
    <property type="entry name" value="SECRETED PROTEIN"/>
    <property type="match status" value="1"/>
</dbReference>
<dbReference type="OrthoDB" id="5120271at2759"/>
<keyword evidence="3" id="KW-1185">Reference proteome</keyword>
<dbReference type="InParanoid" id="A0A136J5Y7"/>
<dbReference type="SUPFAM" id="SSF48619">
    <property type="entry name" value="Phospholipase A2, PLA2"/>
    <property type="match status" value="1"/>
</dbReference>
<sequence>MKFTVILPALVTLGLANPIPSADPVIEERQTAALNTATERLLFSSTIGAFVTARNARNPAGLDWTSDGCSSSPDNPFGFGFTNSCYRHDFGYRNYKKQNRFTDANKLRIDNNFRTDLYNQCANEGNQGVCRTTADVYYQAVRWFGNRQSQIVEEENGDLVLMVEGEEVRRVPVRR</sequence>
<proteinExistence type="predicted"/>
<dbReference type="AlphaFoldDB" id="A0A136J5Y7"/>
<dbReference type="Proteomes" id="UP000070501">
    <property type="component" value="Unassembled WGS sequence"/>
</dbReference>
<evidence type="ECO:0000313" key="2">
    <source>
        <dbReference type="EMBL" id="KXJ92600.1"/>
    </source>
</evidence>
<dbReference type="Gene3D" id="1.20.90.10">
    <property type="entry name" value="Phospholipase A2 domain"/>
    <property type="match status" value="1"/>
</dbReference>
<feature type="chain" id="PRO_5007293484" evidence="1">
    <location>
        <begin position="17"/>
        <end position="175"/>
    </location>
</feature>
<gene>
    <name evidence="2" type="ORF">Micbo1qcDRAFT_202814</name>
</gene>
<evidence type="ECO:0000256" key="1">
    <source>
        <dbReference type="SAM" id="SignalP"/>
    </source>
</evidence>
<dbReference type="EMBL" id="KQ964248">
    <property type="protein sequence ID" value="KXJ92600.1"/>
    <property type="molecule type" value="Genomic_DNA"/>
</dbReference>
<dbReference type="Pfam" id="PF09056">
    <property type="entry name" value="Phospholip_A2_3"/>
    <property type="match status" value="1"/>
</dbReference>
<protein>
    <submittedName>
        <fullName evidence="2">Prokaryotic phospholipase A2-domain-containing protein</fullName>
    </submittedName>
</protein>
<name>A0A136J5Y7_9PEZI</name>
<dbReference type="GO" id="GO:0006644">
    <property type="term" value="P:phospholipid metabolic process"/>
    <property type="evidence" value="ECO:0007669"/>
    <property type="project" value="InterPro"/>
</dbReference>
<evidence type="ECO:0000313" key="3">
    <source>
        <dbReference type="Proteomes" id="UP000070501"/>
    </source>
</evidence>
<feature type="signal peptide" evidence="1">
    <location>
        <begin position="1"/>
        <end position="16"/>
    </location>
</feature>
<dbReference type="GO" id="GO:0050482">
    <property type="term" value="P:arachidonate secretion"/>
    <property type="evidence" value="ECO:0007669"/>
    <property type="project" value="InterPro"/>
</dbReference>
<accession>A0A136J5Y7</accession>
<dbReference type="GO" id="GO:0004623">
    <property type="term" value="F:phospholipase A2 activity"/>
    <property type="evidence" value="ECO:0007669"/>
    <property type="project" value="InterPro"/>
</dbReference>
<keyword evidence="1" id="KW-0732">Signal</keyword>
<organism evidence="2 3">
    <name type="scientific">Microdochium bolleyi</name>
    <dbReference type="NCBI Taxonomy" id="196109"/>
    <lineage>
        <taxon>Eukaryota</taxon>
        <taxon>Fungi</taxon>
        <taxon>Dikarya</taxon>
        <taxon>Ascomycota</taxon>
        <taxon>Pezizomycotina</taxon>
        <taxon>Sordariomycetes</taxon>
        <taxon>Xylariomycetidae</taxon>
        <taxon>Xylariales</taxon>
        <taxon>Microdochiaceae</taxon>
        <taxon>Microdochium</taxon>
    </lineage>
</organism>
<dbReference type="InterPro" id="IPR036444">
    <property type="entry name" value="PLipase_A2_dom_sf"/>
</dbReference>